<protein>
    <recommendedName>
        <fullName evidence="4">YrhK domain-containing protein</fullName>
    </recommendedName>
</protein>
<feature type="transmembrane region" description="Helical" evidence="1">
    <location>
        <begin position="128"/>
        <end position="148"/>
    </location>
</feature>
<keyword evidence="3" id="KW-1185">Reference proteome</keyword>
<evidence type="ECO:0008006" key="4">
    <source>
        <dbReference type="Google" id="ProtNLM"/>
    </source>
</evidence>
<name>A0A919PBZ9_9CELL</name>
<proteinExistence type="predicted"/>
<organism evidence="2 3">
    <name type="scientific">Cellulomonas pakistanensis</name>
    <dbReference type="NCBI Taxonomy" id="992287"/>
    <lineage>
        <taxon>Bacteria</taxon>
        <taxon>Bacillati</taxon>
        <taxon>Actinomycetota</taxon>
        <taxon>Actinomycetes</taxon>
        <taxon>Micrococcales</taxon>
        <taxon>Cellulomonadaceae</taxon>
        <taxon>Cellulomonas</taxon>
    </lineage>
</organism>
<evidence type="ECO:0000256" key="1">
    <source>
        <dbReference type="SAM" id="Phobius"/>
    </source>
</evidence>
<feature type="transmembrane region" description="Helical" evidence="1">
    <location>
        <begin position="96"/>
        <end position="116"/>
    </location>
</feature>
<keyword evidence="1" id="KW-1133">Transmembrane helix</keyword>
<feature type="transmembrane region" description="Helical" evidence="1">
    <location>
        <begin position="58"/>
        <end position="76"/>
    </location>
</feature>
<dbReference type="EMBL" id="BONO01000016">
    <property type="protein sequence ID" value="GIG36886.1"/>
    <property type="molecule type" value="Genomic_DNA"/>
</dbReference>
<gene>
    <name evidence="2" type="ORF">Cpa01nite_22670</name>
</gene>
<reference evidence="2" key="1">
    <citation type="submission" date="2021-01" db="EMBL/GenBank/DDBJ databases">
        <title>Whole genome shotgun sequence of Cellulomonas pakistanensis NBRC 110800.</title>
        <authorList>
            <person name="Komaki H."/>
            <person name="Tamura T."/>
        </authorList>
    </citation>
    <scope>NUCLEOTIDE SEQUENCE</scope>
    <source>
        <strain evidence="2">NBRC 110800</strain>
    </source>
</reference>
<accession>A0A919PBZ9</accession>
<feature type="transmembrane region" description="Helical" evidence="1">
    <location>
        <begin position="160"/>
        <end position="181"/>
    </location>
</feature>
<comment type="caution">
    <text evidence="2">The sequence shown here is derived from an EMBL/GenBank/DDBJ whole genome shotgun (WGS) entry which is preliminary data.</text>
</comment>
<evidence type="ECO:0000313" key="2">
    <source>
        <dbReference type="EMBL" id="GIG36886.1"/>
    </source>
</evidence>
<evidence type="ECO:0000313" key="3">
    <source>
        <dbReference type="Proteomes" id="UP000642125"/>
    </source>
</evidence>
<keyword evidence="1" id="KW-0472">Membrane</keyword>
<keyword evidence="1" id="KW-0812">Transmembrane</keyword>
<sequence>MLFGLGSACFAVGSLPLFVARAAPGVVAWTFVVGSVLFTTAAASQLAGTPRDARLDRWAGLVQLVGTVCFNVSTLAATRDLAALPARRLVWAPDVYGSVCFLVASVLACAAVRRAAAGPGRSVDRWVAALNLAGSIAFGAAAVAARYVAGTTEETNAALVNAGTFAGAVCFLAGAALLPVGSARVARAASRSGAE</sequence>
<dbReference type="AlphaFoldDB" id="A0A919PBZ9"/>
<dbReference type="Proteomes" id="UP000642125">
    <property type="component" value="Unassembled WGS sequence"/>
</dbReference>
<feature type="transmembrane region" description="Helical" evidence="1">
    <location>
        <begin position="26"/>
        <end position="46"/>
    </location>
</feature>